<feature type="coiled-coil region" evidence="3">
    <location>
        <begin position="222"/>
        <end position="249"/>
    </location>
</feature>
<evidence type="ECO:0000256" key="1">
    <source>
        <dbReference type="ARBA" id="ARBA00022723"/>
    </source>
</evidence>
<name>A0A9D1RIT2_9BACT</name>
<dbReference type="InterPro" id="IPR039461">
    <property type="entry name" value="Peptidase_M49"/>
</dbReference>
<organism evidence="4 5">
    <name type="scientific">Candidatus Onthomorpha intestinigallinarum</name>
    <dbReference type="NCBI Taxonomy" id="2840880"/>
    <lineage>
        <taxon>Bacteria</taxon>
        <taxon>Pseudomonadati</taxon>
        <taxon>Bacteroidota</taxon>
        <taxon>Bacteroidia</taxon>
        <taxon>Bacteroidales</taxon>
        <taxon>Candidatus Onthomorpha</taxon>
    </lineage>
</organism>
<reference evidence="4" key="1">
    <citation type="journal article" date="2021" name="PeerJ">
        <title>Extensive microbial diversity within the chicken gut microbiome revealed by metagenomics and culture.</title>
        <authorList>
            <person name="Gilroy R."/>
            <person name="Ravi A."/>
            <person name="Getino M."/>
            <person name="Pursley I."/>
            <person name="Horton D.L."/>
            <person name="Alikhan N.F."/>
            <person name="Baker D."/>
            <person name="Gharbi K."/>
            <person name="Hall N."/>
            <person name="Watson M."/>
            <person name="Adriaenssens E.M."/>
            <person name="Foster-Nyarko E."/>
            <person name="Jarju S."/>
            <person name="Secka A."/>
            <person name="Antonio M."/>
            <person name="Oren A."/>
            <person name="Chaudhuri R.R."/>
            <person name="La Ragione R."/>
            <person name="Hildebrand F."/>
            <person name="Pallen M.J."/>
        </authorList>
    </citation>
    <scope>NUCLEOTIDE SEQUENCE</scope>
    <source>
        <strain evidence="4">Gambia16-930</strain>
    </source>
</reference>
<dbReference type="GO" id="GO:0046872">
    <property type="term" value="F:metal ion binding"/>
    <property type="evidence" value="ECO:0007669"/>
    <property type="project" value="UniProtKB-KW"/>
</dbReference>
<evidence type="ECO:0000256" key="3">
    <source>
        <dbReference type="SAM" id="Coils"/>
    </source>
</evidence>
<dbReference type="Gene3D" id="3.30.540.30">
    <property type="match status" value="2"/>
</dbReference>
<gene>
    <name evidence="4" type="ORF">IAC47_08025</name>
</gene>
<evidence type="ECO:0000256" key="2">
    <source>
        <dbReference type="ARBA" id="ARBA00022801"/>
    </source>
</evidence>
<proteinExistence type="predicted"/>
<dbReference type="Pfam" id="PF03571">
    <property type="entry name" value="Peptidase_M49"/>
    <property type="match status" value="1"/>
</dbReference>
<accession>A0A9D1RIT2</accession>
<evidence type="ECO:0000313" key="4">
    <source>
        <dbReference type="EMBL" id="HIW88195.1"/>
    </source>
</evidence>
<dbReference type="EMBL" id="DXGG01000250">
    <property type="protein sequence ID" value="HIW88195.1"/>
    <property type="molecule type" value="Genomic_DNA"/>
</dbReference>
<dbReference type="GO" id="GO:0016787">
    <property type="term" value="F:hydrolase activity"/>
    <property type="evidence" value="ECO:0007669"/>
    <property type="project" value="UniProtKB-KW"/>
</dbReference>
<sequence length="648" mass="75120">MKEEFIYTIDRFADCKVMKYKVDNWNSLSLRQKHYLYHLSEACKWGRDIIWEQNCELNLPIRKIVENILENHREQSGEQWQQFVVYAKRLFFSNGIHHHYSHDKFYPECDKEYFIKLMLEADCSKYPLENMSLEDYCRKMAGIIYNSDIAPKRKETDKGKDPIEGSAVNFYKGLNRQEAEDFYAAMKPSDPMRPPATGLNSKLVKQNGQIKELTYRMGGLYGEAIEKIVENLRKAMAFAENEQQQKYTEVLIEYYTSGDLELWDKYNILWLEDDNSQCDYINAFVETYNDPLGMKATWEGLVDFKDFDASRRCEVLSQNAQWFEDHSPIEDRFKKENVVGISAKVIEAVCLAGDNYPVPPIGINLPNSDWIRKEYGSKSVNIANLSHAYKAAALECEKSVLEEFAFSMEEKERNRTYGILADDLHTDMHECLGHGSGQLLEGTDSNALKEFSSCLEEARADLFALYYLLDSKMIELKLADSPEVGMTACDSYIMNGLLSQYARIEEGKPLRKAHMQARKLISAYCFENGFGIEKVEREGKTYFHITDYENLRKGFGELLGMIQRIKSLGEYDKAKELVERYAIDIDPILHREVIKRYGALDLKPYGGFVNVDIQPVFDDEGRIIDFKTVYPESYLSQMLHYGRDYACL</sequence>
<evidence type="ECO:0000313" key="5">
    <source>
        <dbReference type="Proteomes" id="UP000824267"/>
    </source>
</evidence>
<dbReference type="Proteomes" id="UP000824267">
    <property type="component" value="Unassembled WGS sequence"/>
</dbReference>
<dbReference type="AlphaFoldDB" id="A0A9D1RIT2"/>
<protein>
    <submittedName>
        <fullName evidence="4">Dipeptidyl peptidase 3</fullName>
    </submittedName>
</protein>
<keyword evidence="1" id="KW-0479">Metal-binding</keyword>
<comment type="caution">
    <text evidence="4">The sequence shown here is derived from an EMBL/GenBank/DDBJ whole genome shotgun (WGS) entry which is preliminary data.</text>
</comment>
<reference evidence="4" key="2">
    <citation type="submission" date="2021-04" db="EMBL/GenBank/DDBJ databases">
        <authorList>
            <person name="Gilroy R."/>
        </authorList>
    </citation>
    <scope>NUCLEOTIDE SEQUENCE</scope>
    <source>
        <strain evidence="4">Gambia16-930</strain>
    </source>
</reference>
<keyword evidence="2" id="KW-0378">Hydrolase</keyword>
<dbReference type="PANTHER" id="PTHR23422:SF11">
    <property type="entry name" value="DIPEPTIDYL PEPTIDASE 3"/>
    <property type="match status" value="1"/>
</dbReference>
<keyword evidence="3" id="KW-0175">Coiled coil</keyword>
<dbReference type="PANTHER" id="PTHR23422">
    <property type="entry name" value="DIPEPTIDYL PEPTIDASE III-RELATED"/>
    <property type="match status" value="1"/>
</dbReference>